<feature type="compositionally biased region" description="Basic residues" evidence="7">
    <location>
        <begin position="440"/>
        <end position="450"/>
    </location>
</feature>
<evidence type="ECO:0000313" key="9">
    <source>
        <dbReference type="EMBL" id="CAH7666564.1"/>
    </source>
</evidence>
<keyword evidence="1" id="KW-0489">Methyltransferase</keyword>
<dbReference type="InterPro" id="IPR046341">
    <property type="entry name" value="SET_dom_sf"/>
</dbReference>
<dbReference type="GO" id="GO:0042799">
    <property type="term" value="F:histone H4K20 methyltransferase activity"/>
    <property type="evidence" value="ECO:0007669"/>
    <property type="project" value="TreeGrafter"/>
</dbReference>
<dbReference type="Proteomes" id="UP001153365">
    <property type="component" value="Unassembled WGS sequence"/>
</dbReference>
<keyword evidence="10" id="KW-1185">Reference proteome</keyword>
<feature type="domain" description="SET" evidence="8">
    <location>
        <begin position="212"/>
        <end position="628"/>
    </location>
</feature>
<organism evidence="9 10">
    <name type="scientific">Phakopsora pachyrhizi</name>
    <name type="common">Asian soybean rust disease fungus</name>
    <dbReference type="NCBI Taxonomy" id="170000"/>
    <lineage>
        <taxon>Eukaryota</taxon>
        <taxon>Fungi</taxon>
        <taxon>Dikarya</taxon>
        <taxon>Basidiomycota</taxon>
        <taxon>Pucciniomycotina</taxon>
        <taxon>Pucciniomycetes</taxon>
        <taxon>Pucciniales</taxon>
        <taxon>Phakopsoraceae</taxon>
        <taxon>Phakopsora</taxon>
    </lineage>
</organism>
<accession>A0AAV0AGH0</accession>
<evidence type="ECO:0000313" key="10">
    <source>
        <dbReference type="Proteomes" id="UP001153365"/>
    </source>
</evidence>
<reference evidence="9" key="1">
    <citation type="submission" date="2022-06" db="EMBL/GenBank/DDBJ databases">
        <authorList>
            <consortium name="SYNGENTA / RWTH Aachen University"/>
        </authorList>
    </citation>
    <scope>NUCLEOTIDE SEQUENCE</scope>
</reference>
<feature type="compositionally biased region" description="Polar residues" evidence="7">
    <location>
        <begin position="78"/>
        <end position="101"/>
    </location>
</feature>
<dbReference type="PROSITE" id="PS50280">
    <property type="entry name" value="SET"/>
    <property type="match status" value="1"/>
</dbReference>
<feature type="compositionally biased region" description="Basic and acidic residues" evidence="7">
    <location>
        <begin position="42"/>
        <end position="51"/>
    </location>
</feature>
<feature type="region of interest" description="Disordered" evidence="7">
    <location>
        <begin position="694"/>
        <end position="760"/>
    </location>
</feature>
<dbReference type="Pfam" id="PF00856">
    <property type="entry name" value="SET"/>
    <property type="match status" value="1"/>
</dbReference>
<gene>
    <name evidence="9" type="ORF">PPACK8108_LOCUS925</name>
</gene>
<dbReference type="GO" id="GO:0045814">
    <property type="term" value="P:negative regulation of gene expression, epigenetic"/>
    <property type="evidence" value="ECO:0007669"/>
    <property type="project" value="TreeGrafter"/>
</dbReference>
<dbReference type="PANTHER" id="PTHR46402">
    <property type="entry name" value="SET AND MYND DOMAIN-CONTAINING PROTEIN 5"/>
    <property type="match status" value="1"/>
</dbReference>
<evidence type="ECO:0000256" key="6">
    <source>
        <dbReference type="ARBA" id="ARBA00048619"/>
    </source>
</evidence>
<evidence type="ECO:0000256" key="4">
    <source>
        <dbReference type="ARBA" id="ARBA00042380"/>
    </source>
</evidence>
<keyword evidence="3" id="KW-0949">S-adenosyl-L-methionine</keyword>
<feature type="compositionally biased region" description="Low complexity" evidence="7">
    <location>
        <begin position="694"/>
        <end position="724"/>
    </location>
</feature>
<evidence type="ECO:0000259" key="8">
    <source>
        <dbReference type="PROSITE" id="PS50280"/>
    </source>
</evidence>
<feature type="compositionally biased region" description="Basic and acidic residues" evidence="7">
    <location>
        <begin position="746"/>
        <end position="760"/>
    </location>
</feature>
<dbReference type="EMBL" id="CALTRL010000121">
    <property type="protein sequence ID" value="CAH7666564.1"/>
    <property type="molecule type" value="Genomic_DNA"/>
</dbReference>
<dbReference type="Gene3D" id="2.170.270.10">
    <property type="entry name" value="SET domain"/>
    <property type="match status" value="1"/>
</dbReference>
<dbReference type="PANTHER" id="PTHR46402:SF2">
    <property type="entry name" value="HISTONE-LYSINE N-TRIMETHYLTRANSFERASE SMYD5"/>
    <property type="match status" value="1"/>
</dbReference>
<comment type="caution">
    <text evidence="9">The sequence shown here is derived from an EMBL/GenBank/DDBJ whole genome shotgun (WGS) entry which is preliminary data.</text>
</comment>
<dbReference type="InterPro" id="IPR001214">
    <property type="entry name" value="SET_dom"/>
</dbReference>
<evidence type="ECO:0000256" key="1">
    <source>
        <dbReference type="ARBA" id="ARBA00022603"/>
    </source>
</evidence>
<name>A0AAV0AGH0_PHAPC</name>
<dbReference type="CDD" id="cd20071">
    <property type="entry name" value="SET_SMYD"/>
    <property type="match status" value="1"/>
</dbReference>
<evidence type="ECO:0000256" key="5">
    <source>
        <dbReference type="ARBA" id="ARBA00044528"/>
    </source>
</evidence>
<protein>
    <recommendedName>
        <fullName evidence="5">Histone-lysine N-methyltransferase SET5</fullName>
    </recommendedName>
    <alternativeName>
        <fullName evidence="4">SET domain-containing protein 5</fullName>
    </alternativeName>
</protein>
<feature type="region of interest" description="Disordered" evidence="7">
    <location>
        <begin position="422"/>
        <end position="450"/>
    </location>
</feature>
<evidence type="ECO:0000256" key="7">
    <source>
        <dbReference type="SAM" id="MobiDB-lite"/>
    </source>
</evidence>
<sequence>MAANGCNGKIEVHRDISSDKANKPNGTTLPKSSNANHHRHDHQATEQKDSADGYQQMALSKDQQKPESPSPSPSPSPGNNLESDLTQPSGTQTPASDPVPSNHQLLEAILPIRSSAPTLGVPKLLNRLKELNPNWQLSEKRLRKFLNLNPNLSPQAARHQVRLTPRPPCEPMWIPDYSWEKDWEAASAENSSTEPSSSLDDTILLECRQRSVKVEPVRFPANNKGSGLISKDYMPRGTQIIKEDAFVWVPPTKNLSRSVISGQNCAFCGRSFSMQRTKNQPHCPHHPAPGSKEAIASQQLVATTSTSMTTGSQSVTERPAGPEPCYMRYCTRVCAQKSVEFYGPLVCPQKNPEYMQLIRYSDSEEFRAAHMVFKLFARMLISNESGEISQDPCFELQDTKDQSSGHTSEQVLKAVANRVEVREPEAEVTGTEEPVTNGTKKSKRSKAKKKVGINSSIPEAIGTSVEFEKIFKRIQGLATISDRARREKFSGNGHLGSHFTDARYGQMWRSGWHTVIKALHLDTGYRPRPSTNNNHLLSSSTSSTDTFWESFWKRRLKPEIIANYFGLRSFLEFIGKTALNREADHGLYLLHSRFNHSCEPNAMSSPSTIYVISKKEISKDEEITLSYVNPDLPLETRRKKLFEDYLFSCFCSRCRRELQEEEQRQLSENQQQQQRTKLYSTLNGRELVQQIISSNNSENNSNSNNEASNGVNNDDSSSNTNIHNLDGENEVEESKKCEVIEEGDESKDLQDGSKSSCDRNCEAVGKNQEGFCENEERRKVGS</sequence>
<dbReference type="GO" id="GO:0032259">
    <property type="term" value="P:methylation"/>
    <property type="evidence" value="ECO:0007669"/>
    <property type="project" value="UniProtKB-KW"/>
</dbReference>
<evidence type="ECO:0000256" key="3">
    <source>
        <dbReference type="ARBA" id="ARBA00022691"/>
    </source>
</evidence>
<comment type="catalytic activity">
    <reaction evidence="6">
        <text>L-lysyl-[histone] + S-adenosyl-L-methionine = N(6)-methyl-L-lysyl-[histone] + S-adenosyl-L-homocysteine + H(+)</text>
        <dbReference type="Rhea" id="RHEA:10024"/>
        <dbReference type="Rhea" id="RHEA-COMP:9845"/>
        <dbReference type="Rhea" id="RHEA-COMP:9846"/>
        <dbReference type="ChEBI" id="CHEBI:15378"/>
        <dbReference type="ChEBI" id="CHEBI:29969"/>
        <dbReference type="ChEBI" id="CHEBI:57856"/>
        <dbReference type="ChEBI" id="CHEBI:59789"/>
        <dbReference type="ChEBI" id="CHEBI:61929"/>
    </reaction>
    <physiologicalReaction direction="left-to-right" evidence="6">
        <dbReference type="Rhea" id="RHEA:10025"/>
    </physiologicalReaction>
</comment>
<dbReference type="AlphaFoldDB" id="A0AAV0AGH0"/>
<feature type="compositionally biased region" description="Basic and acidic residues" evidence="7">
    <location>
        <begin position="10"/>
        <end position="22"/>
    </location>
</feature>
<keyword evidence="2" id="KW-0808">Transferase</keyword>
<feature type="region of interest" description="Disordered" evidence="7">
    <location>
        <begin position="1"/>
        <end position="101"/>
    </location>
</feature>
<evidence type="ECO:0000256" key="2">
    <source>
        <dbReference type="ARBA" id="ARBA00022679"/>
    </source>
</evidence>
<proteinExistence type="predicted"/>
<dbReference type="SUPFAM" id="SSF82199">
    <property type="entry name" value="SET domain"/>
    <property type="match status" value="1"/>
</dbReference>
<feature type="compositionally biased region" description="Polar residues" evidence="7">
    <location>
        <begin position="24"/>
        <end position="35"/>
    </location>
</feature>